<evidence type="ECO:0000313" key="3">
    <source>
        <dbReference type="Proteomes" id="UP001595833"/>
    </source>
</evidence>
<dbReference type="RefSeq" id="WP_344035906.1">
    <property type="nucleotide sequence ID" value="NZ_BAAAKE010000004.1"/>
</dbReference>
<evidence type="ECO:0000313" key="2">
    <source>
        <dbReference type="EMBL" id="MFC5057615.1"/>
    </source>
</evidence>
<keyword evidence="1" id="KW-0812">Transmembrane</keyword>
<gene>
    <name evidence="2" type="ORF">ACFPFM_28200</name>
</gene>
<evidence type="ECO:0000256" key="1">
    <source>
        <dbReference type="SAM" id="Phobius"/>
    </source>
</evidence>
<dbReference type="Proteomes" id="UP001595833">
    <property type="component" value="Unassembled WGS sequence"/>
</dbReference>
<feature type="transmembrane region" description="Helical" evidence="1">
    <location>
        <begin position="20"/>
        <end position="40"/>
    </location>
</feature>
<organism evidence="2 3">
    <name type="scientific">Saccharothrix xinjiangensis</name>
    <dbReference type="NCBI Taxonomy" id="204798"/>
    <lineage>
        <taxon>Bacteria</taxon>
        <taxon>Bacillati</taxon>
        <taxon>Actinomycetota</taxon>
        <taxon>Actinomycetes</taxon>
        <taxon>Pseudonocardiales</taxon>
        <taxon>Pseudonocardiaceae</taxon>
        <taxon>Saccharothrix</taxon>
    </lineage>
</organism>
<keyword evidence="3" id="KW-1185">Reference proteome</keyword>
<name>A0ABV9Y4M8_9PSEU</name>
<reference evidence="3" key="1">
    <citation type="journal article" date="2019" name="Int. J. Syst. Evol. Microbiol.">
        <title>The Global Catalogue of Microorganisms (GCM) 10K type strain sequencing project: providing services to taxonomists for standard genome sequencing and annotation.</title>
        <authorList>
            <consortium name="The Broad Institute Genomics Platform"/>
            <consortium name="The Broad Institute Genome Sequencing Center for Infectious Disease"/>
            <person name="Wu L."/>
            <person name="Ma J."/>
        </authorList>
    </citation>
    <scope>NUCLEOTIDE SEQUENCE [LARGE SCALE GENOMIC DNA]</scope>
    <source>
        <strain evidence="3">KCTC 12848</strain>
    </source>
</reference>
<keyword evidence="1" id="KW-0472">Membrane</keyword>
<comment type="caution">
    <text evidence="2">The sequence shown here is derived from an EMBL/GenBank/DDBJ whole genome shotgun (WGS) entry which is preliminary data.</text>
</comment>
<dbReference type="EMBL" id="JBHSJB010000028">
    <property type="protein sequence ID" value="MFC5057615.1"/>
    <property type="molecule type" value="Genomic_DNA"/>
</dbReference>
<sequence length="177" mass="19491">MVSGAVSTGLAAQHGAGGWVGLGAIAVLGLWFGLHAVVGVRRALRDRERGPVHALRALGRLLPRDEALVWVEAHRGFLADTDDRRAHLLSVVARMPRQLWTSWSARLFRWCRTRQVSALAAVLEFGADQSGERPAWPAVLSLSGRDLRALARGAPVWVRSTRGRLIDVRLRRARRSS</sequence>
<protein>
    <submittedName>
        <fullName evidence="2">Uncharacterized protein</fullName>
    </submittedName>
</protein>
<keyword evidence="1" id="KW-1133">Transmembrane helix</keyword>
<accession>A0ABV9Y4M8</accession>
<proteinExistence type="predicted"/>